<evidence type="ECO:0000313" key="9">
    <source>
        <dbReference type="RefSeq" id="XP_038822504.1"/>
    </source>
</evidence>
<dbReference type="GO" id="GO:0046872">
    <property type="term" value="F:metal ion binding"/>
    <property type="evidence" value="ECO:0007669"/>
    <property type="project" value="UniProtKB-KW"/>
</dbReference>
<dbReference type="PANTHER" id="PTHR10218:SF212">
    <property type="entry name" value="G PROTEIN ALPHA S SUBUNIT"/>
    <property type="match status" value="1"/>
</dbReference>
<keyword evidence="6" id="KW-0807">Transducer</keyword>
<evidence type="ECO:0000256" key="3">
    <source>
        <dbReference type="ARBA" id="ARBA00022741"/>
    </source>
</evidence>
<evidence type="ECO:0000256" key="2">
    <source>
        <dbReference type="ARBA" id="ARBA00022723"/>
    </source>
</evidence>
<dbReference type="Gene3D" id="3.40.50.300">
    <property type="entry name" value="P-loop containing nucleotide triphosphate hydrolases"/>
    <property type="match status" value="1"/>
</dbReference>
<evidence type="ECO:0000313" key="8">
    <source>
        <dbReference type="Proteomes" id="UP000808372"/>
    </source>
</evidence>
<dbReference type="SUPFAM" id="SSF52540">
    <property type="entry name" value="P-loop containing nucleoside triphosphate hydrolases"/>
    <property type="match status" value="1"/>
</dbReference>
<name>A0A8U0TMT6_SALNM</name>
<gene>
    <name evidence="9" type="primary">LOC120022604</name>
</gene>
<dbReference type="GO" id="GO:0001664">
    <property type="term" value="F:G protein-coupled receptor binding"/>
    <property type="evidence" value="ECO:0007669"/>
    <property type="project" value="TreeGrafter"/>
</dbReference>
<reference evidence="9" key="1">
    <citation type="submission" date="2025-08" db="UniProtKB">
        <authorList>
            <consortium name="RefSeq"/>
        </authorList>
    </citation>
    <scope>IDENTIFICATION</scope>
    <source>
        <tissue evidence="9">White muscle</tissue>
    </source>
</reference>
<sequence length="276" mass="32413">MNMGCLCSKDQRIEKARKESNKMINKQLQEDKHNNQITCPRQLLLLGADESGQRTIVNQMRCLHVERTAQEKIHYIQNNSKKASGVSETFFEVDGIHFHVSNVRGQRYESRKWMRCFADVWDVIFVVDSSSYDMVMQEDSQTNGLQEALNLFKIIWNNRWLRTLPVWVLLNKQDLLAEKILEGKSKMEEYFPEFAHYTMPEFSTPVPGEDLRVTRAKYFIHDEFLKISAAGQLDERDCHLVFTCAVDTENIRLFFRVLTDSQLGRFSTLRHLFFTD</sequence>
<dbReference type="FunFam" id="3.40.50.300:FF:006178">
    <property type="entry name" value="Guanine nucleotide-binding protein G(s) subunit alpha isoforms short"/>
    <property type="match status" value="1"/>
</dbReference>
<evidence type="ECO:0000256" key="4">
    <source>
        <dbReference type="ARBA" id="ARBA00022842"/>
    </source>
</evidence>
<protein>
    <submittedName>
        <fullName evidence="9">Guanine nucleotide-binding protein G(S) subunit alpha-like</fullName>
    </submittedName>
</protein>
<organism evidence="8 9">
    <name type="scientific">Salvelinus namaycush</name>
    <name type="common">Lake trout</name>
    <name type="synonym">Salmo namaycush</name>
    <dbReference type="NCBI Taxonomy" id="8040"/>
    <lineage>
        <taxon>Eukaryota</taxon>
        <taxon>Metazoa</taxon>
        <taxon>Chordata</taxon>
        <taxon>Craniata</taxon>
        <taxon>Vertebrata</taxon>
        <taxon>Euteleostomi</taxon>
        <taxon>Actinopterygii</taxon>
        <taxon>Neopterygii</taxon>
        <taxon>Teleostei</taxon>
        <taxon>Protacanthopterygii</taxon>
        <taxon>Salmoniformes</taxon>
        <taxon>Salmonidae</taxon>
        <taxon>Salmoninae</taxon>
        <taxon>Salvelinus</taxon>
    </lineage>
</organism>
<keyword evidence="4" id="KW-0460">Magnesium</keyword>
<keyword evidence="3 7" id="KW-0547">Nucleotide-binding</keyword>
<keyword evidence="5 7" id="KW-0342">GTP-binding</keyword>
<dbReference type="AlphaFoldDB" id="A0A8U0TMT6"/>
<dbReference type="GO" id="GO:0007191">
    <property type="term" value="P:adenylate cyclase-activating dopamine receptor signaling pathway"/>
    <property type="evidence" value="ECO:0007669"/>
    <property type="project" value="TreeGrafter"/>
</dbReference>
<dbReference type="GO" id="GO:0005525">
    <property type="term" value="F:GTP binding"/>
    <property type="evidence" value="ECO:0007669"/>
    <property type="project" value="UniProtKB-KW"/>
</dbReference>
<evidence type="ECO:0000256" key="7">
    <source>
        <dbReference type="PIRSR" id="PIRSR601019-1"/>
    </source>
</evidence>
<dbReference type="Pfam" id="PF00503">
    <property type="entry name" value="G-alpha"/>
    <property type="match status" value="1"/>
</dbReference>
<dbReference type="PROSITE" id="PS51882">
    <property type="entry name" value="G_ALPHA"/>
    <property type="match status" value="1"/>
</dbReference>
<dbReference type="InterPro" id="IPR027417">
    <property type="entry name" value="P-loop_NTPase"/>
</dbReference>
<dbReference type="GeneID" id="120022604"/>
<dbReference type="GO" id="GO:0003924">
    <property type="term" value="F:GTPase activity"/>
    <property type="evidence" value="ECO:0007669"/>
    <property type="project" value="InterPro"/>
</dbReference>
<feature type="binding site" evidence="7">
    <location>
        <position position="245"/>
    </location>
    <ligand>
        <name>GTP</name>
        <dbReference type="ChEBI" id="CHEBI:37565"/>
    </ligand>
</feature>
<dbReference type="InterPro" id="IPR001019">
    <property type="entry name" value="Gprotein_alpha_su"/>
</dbReference>
<feature type="binding site" evidence="7">
    <location>
        <begin position="171"/>
        <end position="174"/>
    </location>
    <ligand>
        <name>GTP</name>
        <dbReference type="ChEBI" id="CHEBI:37565"/>
    </ligand>
</feature>
<accession>A0A8U0TMT6</accession>
<evidence type="ECO:0000256" key="6">
    <source>
        <dbReference type="ARBA" id="ARBA00023224"/>
    </source>
</evidence>
<dbReference type="RefSeq" id="XP_038822504.1">
    <property type="nucleotide sequence ID" value="XM_038966576.1"/>
</dbReference>
<dbReference type="GO" id="GO:0005737">
    <property type="term" value="C:cytoplasm"/>
    <property type="evidence" value="ECO:0007669"/>
    <property type="project" value="TreeGrafter"/>
</dbReference>
<dbReference type="GO" id="GO:0007606">
    <property type="term" value="P:sensory perception of chemical stimulus"/>
    <property type="evidence" value="ECO:0007669"/>
    <property type="project" value="TreeGrafter"/>
</dbReference>
<keyword evidence="2" id="KW-0479">Metal-binding</keyword>
<dbReference type="PANTHER" id="PTHR10218">
    <property type="entry name" value="GTP-BINDING PROTEIN ALPHA SUBUNIT"/>
    <property type="match status" value="1"/>
</dbReference>
<evidence type="ECO:0000256" key="5">
    <source>
        <dbReference type="ARBA" id="ARBA00023134"/>
    </source>
</evidence>
<dbReference type="GO" id="GO:0031683">
    <property type="term" value="F:G-protein beta/gamma-subunit complex binding"/>
    <property type="evidence" value="ECO:0007669"/>
    <property type="project" value="InterPro"/>
</dbReference>
<comment type="similarity">
    <text evidence="1">Belongs to the G-alpha family. G(s) subfamily.</text>
</comment>
<keyword evidence="8" id="KW-1185">Reference proteome</keyword>
<dbReference type="KEGG" id="snh:120022604"/>
<dbReference type="Proteomes" id="UP000808372">
    <property type="component" value="Chromosome 27"/>
</dbReference>
<evidence type="ECO:0000256" key="1">
    <source>
        <dbReference type="ARBA" id="ARBA00007172"/>
    </source>
</evidence>
<dbReference type="GO" id="GO:0005834">
    <property type="term" value="C:heterotrimeric G-protein complex"/>
    <property type="evidence" value="ECO:0007669"/>
    <property type="project" value="TreeGrafter"/>
</dbReference>
<proteinExistence type="inferred from homology"/>
<dbReference type="SMART" id="SM00275">
    <property type="entry name" value="G_alpha"/>
    <property type="match status" value="1"/>
</dbReference>